<evidence type="ECO:0000313" key="1">
    <source>
        <dbReference type="EMBL" id="MRN55412.1"/>
    </source>
</evidence>
<comment type="caution">
    <text evidence="1">The sequence shown here is derived from an EMBL/GenBank/DDBJ whole genome shotgun (WGS) entry which is preliminary data.</text>
</comment>
<dbReference type="RefSeq" id="WP_154120907.1">
    <property type="nucleotide sequence ID" value="NZ_WJXB01000008.1"/>
</dbReference>
<protein>
    <submittedName>
        <fullName evidence="1">Uncharacterized protein</fullName>
    </submittedName>
</protein>
<dbReference type="Proteomes" id="UP000463051">
    <property type="component" value="Unassembled WGS sequence"/>
</dbReference>
<name>A0A7X2H8C9_9BACL</name>
<sequence>MQIKLRGSEMLVTGTNNRSNTSYNSGTHASSNVIETGWGSKQIHRSANDAYKMKLRLMLWGEKMLDVIIAVE</sequence>
<proteinExistence type="predicted"/>
<dbReference type="EMBL" id="WJXB01000008">
    <property type="protein sequence ID" value="MRN55412.1"/>
    <property type="molecule type" value="Genomic_DNA"/>
</dbReference>
<accession>A0A7X2H8C9</accession>
<evidence type="ECO:0000313" key="2">
    <source>
        <dbReference type="Proteomes" id="UP000463051"/>
    </source>
</evidence>
<keyword evidence="2" id="KW-1185">Reference proteome</keyword>
<dbReference type="AlphaFoldDB" id="A0A7X2H8C9"/>
<organism evidence="1 2">
    <name type="scientific">Paenibacillus monticola</name>
    <dbReference type="NCBI Taxonomy" id="2666075"/>
    <lineage>
        <taxon>Bacteria</taxon>
        <taxon>Bacillati</taxon>
        <taxon>Bacillota</taxon>
        <taxon>Bacilli</taxon>
        <taxon>Bacillales</taxon>
        <taxon>Paenibacillaceae</taxon>
        <taxon>Paenibacillus</taxon>
    </lineage>
</organism>
<gene>
    <name evidence="1" type="ORF">GJB61_20735</name>
</gene>
<reference evidence="1 2" key="1">
    <citation type="submission" date="2019-11" db="EMBL/GenBank/DDBJ databases">
        <title>Paenibacillus monticola sp. nov., a novel PGPR strain isolated from mountain sample in China.</title>
        <authorList>
            <person name="Zhao Q."/>
            <person name="Li H.-P."/>
            <person name="Zhang J.-L."/>
        </authorList>
    </citation>
    <scope>NUCLEOTIDE SEQUENCE [LARGE SCALE GENOMIC DNA]</scope>
    <source>
        <strain evidence="1 2">LC-T2</strain>
    </source>
</reference>